<dbReference type="GO" id="GO:0016301">
    <property type="term" value="F:kinase activity"/>
    <property type="evidence" value="ECO:0007669"/>
    <property type="project" value="UniProtKB-KW"/>
</dbReference>
<feature type="domain" description="Histidine kinase" evidence="11">
    <location>
        <begin position="374"/>
        <end position="590"/>
    </location>
</feature>
<evidence type="ECO:0000256" key="5">
    <source>
        <dbReference type="ARBA" id="ARBA00022679"/>
    </source>
</evidence>
<keyword evidence="4" id="KW-0597">Phosphoprotein</keyword>
<dbReference type="Gene3D" id="1.10.287.130">
    <property type="match status" value="1"/>
</dbReference>
<keyword evidence="6" id="KW-0547">Nucleotide-binding</keyword>
<evidence type="ECO:0000256" key="1">
    <source>
        <dbReference type="ARBA" id="ARBA00000085"/>
    </source>
</evidence>
<evidence type="ECO:0000256" key="8">
    <source>
        <dbReference type="ARBA" id="ARBA00022840"/>
    </source>
</evidence>
<dbReference type="SUPFAM" id="SSF55874">
    <property type="entry name" value="ATPase domain of HSP90 chaperone/DNA topoisomerase II/histidine kinase"/>
    <property type="match status" value="1"/>
</dbReference>
<feature type="transmembrane region" description="Helical" evidence="10">
    <location>
        <begin position="267"/>
        <end position="291"/>
    </location>
</feature>
<evidence type="ECO:0000256" key="3">
    <source>
        <dbReference type="ARBA" id="ARBA00012438"/>
    </source>
</evidence>
<reference evidence="12 13" key="1">
    <citation type="submission" date="2021-07" db="EMBL/GenBank/DDBJ databases">
        <title>Paenibacillus radiodurans sp. nov., isolated from the southeastern edge of Tengger Desert.</title>
        <authorList>
            <person name="Zhang G."/>
        </authorList>
    </citation>
    <scope>NUCLEOTIDE SEQUENCE [LARGE SCALE GENOMIC DNA]</scope>
    <source>
        <strain evidence="12 13">DT7-4</strain>
    </source>
</reference>
<dbReference type="EC" id="2.7.13.3" evidence="3"/>
<dbReference type="PANTHER" id="PTHR42878">
    <property type="entry name" value="TWO-COMPONENT HISTIDINE KINASE"/>
    <property type="match status" value="1"/>
</dbReference>
<comment type="catalytic activity">
    <reaction evidence="1">
        <text>ATP + protein L-histidine = ADP + protein N-phospho-L-histidine.</text>
        <dbReference type="EC" id="2.7.13.3"/>
    </reaction>
</comment>
<dbReference type="SMART" id="SM00387">
    <property type="entry name" value="HATPase_c"/>
    <property type="match status" value="1"/>
</dbReference>
<evidence type="ECO:0000256" key="7">
    <source>
        <dbReference type="ARBA" id="ARBA00022777"/>
    </source>
</evidence>
<keyword evidence="10" id="KW-0812">Transmembrane</keyword>
<dbReference type="PRINTS" id="PR00344">
    <property type="entry name" value="BCTRLSENSOR"/>
</dbReference>
<evidence type="ECO:0000256" key="6">
    <source>
        <dbReference type="ARBA" id="ARBA00022741"/>
    </source>
</evidence>
<sequence length="590" mass="66360">MSIKRRLTIRYILQLALAGLFILILAALTMYWMFQKLTDIEIKRDFASVGLSMLISTSTIGPDGLQFDPELLNQVKASGSWLQSMDEQGRITKSYFTPGDVPSSYAPGELIDYWNGAKPFPYQLSLWMEEKEGRNYTLIYGSRSRAYSMLQEIVTQYETQGSPVISSGTALKLPEQLTANIDRLRAWVQLLDNKGEEIASYNKPGDALTRYNAQELALRTQYRDNYGIELASHYDAETGQTWVLNIPEPDNIGRSSPSFLLSPELKVLLIGLAALISTSFIVFVLLSLWYGHRFGAPVLYMMNWIQALGRGNYGEPPDRKGTRKRSSGKRNGWDRRYRVYSEVLDSLESLSSTLRRDEEHRRIADRTREEWIAGVTHDLKTPLSSIMGYAHMLEAESYSWTETEVRQFAHTITEKSTYMDVLINDLSLTYRLRNGDIPCENTQVEMSAYLQEVVNRAASNPAYGGDRVICQTSDNPHIAFIHPAWFERVVENLVANALLHNPQETVLVVTLHTRSGGGMAVTFSDNGNGMDAETADILFERYYRGTSTDISPAGSGLGMAITKELVQAMGGRIEVKTKPGKGTNISLIWD</sequence>
<dbReference type="RefSeq" id="WP_219871951.1">
    <property type="nucleotide sequence ID" value="NZ_JAHZIJ010000004.1"/>
</dbReference>
<dbReference type="PANTHER" id="PTHR42878:SF7">
    <property type="entry name" value="SENSOR HISTIDINE KINASE GLRK"/>
    <property type="match status" value="1"/>
</dbReference>
<keyword evidence="9" id="KW-0902">Two-component regulatory system</keyword>
<dbReference type="EMBL" id="JAHZIJ010000004">
    <property type="protein sequence ID" value="MBW7474705.1"/>
    <property type="molecule type" value="Genomic_DNA"/>
</dbReference>
<keyword evidence="7 12" id="KW-0418">Kinase</keyword>
<keyword evidence="8" id="KW-0067">ATP-binding</keyword>
<organism evidence="12 13">
    <name type="scientific">Paenibacillus oenotherae</name>
    <dbReference type="NCBI Taxonomy" id="1435645"/>
    <lineage>
        <taxon>Bacteria</taxon>
        <taxon>Bacillati</taxon>
        <taxon>Bacillota</taxon>
        <taxon>Bacilli</taxon>
        <taxon>Bacillales</taxon>
        <taxon>Paenibacillaceae</taxon>
        <taxon>Paenibacillus</taxon>
    </lineage>
</organism>
<dbReference type="SUPFAM" id="SSF47384">
    <property type="entry name" value="Homodimeric domain of signal transducing histidine kinase"/>
    <property type="match status" value="1"/>
</dbReference>
<dbReference type="InterPro" id="IPR036097">
    <property type="entry name" value="HisK_dim/P_sf"/>
</dbReference>
<name>A0ABS7D491_9BACL</name>
<dbReference type="Proteomes" id="UP000812277">
    <property type="component" value="Unassembled WGS sequence"/>
</dbReference>
<dbReference type="InterPro" id="IPR003661">
    <property type="entry name" value="HisK_dim/P_dom"/>
</dbReference>
<keyword evidence="13" id="KW-1185">Reference proteome</keyword>
<evidence type="ECO:0000259" key="11">
    <source>
        <dbReference type="PROSITE" id="PS50109"/>
    </source>
</evidence>
<dbReference type="InterPro" id="IPR003594">
    <property type="entry name" value="HATPase_dom"/>
</dbReference>
<evidence type="ECO:0000313" key="13">
    <source>
        <dbReference type="Proteomes" id="UP000812277"/>
    </source>
</evidence>
<dbReference type="Gene3D" id="3.30.565.10">
    <property type="entry name" value="Histidine kinase-like ATPase, C-terminal domain"/>
    <property type="match status" value="1"/>
</dbReference>
<evidence type="ECO:0000313" key="12">
    <source>
        <dbReference type="EMBL" id="MBW7474705.1"/>
    </source>
</evidence>
<evidence type="ECO:0000256" key="4">
    <source>
        <dbReference type="ARBA" id="ARBA00022553"/>
    </source>
</evidence>
<keyword evidence="10" id="KW-0472">Membrane</keyword>
<gene>
    <name evidence="12" type="ORF">K0T92_08100</name>
</gene>
<dbReference type="InterPro" id="IPR050351">
    <property type="entry name" value="BphY/WalK/GraS-like"/>
</dbReference>
<keyword evidence="5" id="KW-0808">Transferase</keyword>
<dbReference type="SMART" id="SM00388">
    <property type="entry name" value="HisKA"/>
    <property type="match status" value="1"/>
</dbReference>
<comment type="caution">
    <text evidence="12">The sequence shown here is derived from an EMBL/GenBank/DDBJ whole genome shotgun (WGS) entry which is preliminary data.</text>
</comment>
<dbReference type="InterPro" id="IPR036890">
    <property type="entry name" value="HATPase_C_sf"/>
</dbReference>
<comment type="subcellular location">
    <subcellularLocation>
        <location evidence="2">Membrane</location>
    </subcellularLocation>
</comment>
<feature type="transmembrane region" description="Helical" evidence="10">
    <location>
        <begin position="12"/>
        <end position="34"/>
    </location>
</feature>
<protein>
    <recommendedName>
        <fullName evidence="3">histidine kinase</fullName>
        <ecNumber evidence="3">2.7.13.3</ecNumber>
    </recommendedName>
</protein>
<keyword evidence="10" id="KW-1133">Transmembrane helix</keyword>
<evidence type="ECO:0000256" key="2">
    <source>
        <dbReference type="ARBA" id="ARBA00004370"/>
    </source>
</evidence>
<dbReference type="CDD" id="cd00082">
    <property type="entry name" value="HisKA"/>
    <property type="match status" value="1"/>
</dbReference>
<dbReference type="PROSITE" id="PS50109">
    <property type="entry name" value="HIS_KIN"/>
    <property type="match status" value="1"/>
</dbReference>
<dbReference type="InterPro" id="IPR004358">
    <property type="entry name" value="Sig_transdc_His_kin-like_C"/>
</dbReference>
<dbReference type="Pfam" id="PF02518">
    <property type="entry name" value="HATPase_c"/>
    <property type="match status" value="1"/>
</dbReference>
<evidence type="ECO:0000256" key="10">
    <source>
        <dbReference type="SAM" id="Phobius"/>
    </source>
</evidence>
<dbReference type="Pfam" id="PF00512">
    <property type="entry name" value="HisKA"/>
    <property type="match status" value="1"/>
</dbReference>
<evidence type="ECO:0000256" key="9">
    <source>
        <dbReference type="ARBA" id="ARBA00023012"/>
    </source>
</evidence>
<dbReference type="CDD" id="cd00075">
    <property type="entry name" value="HATPase"/>
    <property type="match status" value="1"/>
</dbReference>
<accession>A0ABS7D491</accession>
<proteinExistence type="predicted"/>
<dbReference type="InterPro" id="IPR005467">
    <property type="entry name" value="His_kinase_dom"/>
</dbReference>